<evidence type="ECO:0000313" key="1">
    <source>
        <dbReference type="EMBL" id="MBF9071994.1"/>
    </source>
</evidence>
<reference evidence="1" key="1">
    <citation type="submission" date="2020-11" db="EMBL/GenBank/DDBJ databases">
        <title>Isolation and identification of active actinomycetes.</title>
        <authorList>
            <person name="Yu B."/>
        </authorList>
    </citation>
    <scope>NUCLEOTIDE SEQUENCE</scope>
    <source>
        <strain evidence="1">NEAU-YB345</strain>
    </source>
</reference>
<dbReference type="RefSeq" id="WP_196197166.1">
    <property type="nucleotide sequence ID" value="NZ_JADPRT010000014.1"/>
</dbReference>
<dbReference type="Proteomes" id="UP000657385">
    <property type="component" value="Unassembled WGS sequence"/>
</dbReference>
<comment type="caution">
    <text evidence="1">The sequence shown here is derived from an EMBL/GenBank/DDBJ whole genome shotgun (WGS) entry which is preliminary data.</text>
</comment>
<name>A0A931B7R9_9ACTN</name>
<evidence type="ECO:0000313" key="2">
    <source>
        <dbReference type="Proteomes" id="UP000657385"/>
    </source>
</evidence>
<proteinExistence type="predicted"/>
<dbReference type="EMBL" id="JADPRT010000014">
    <property type="protein sequence ID" value="MBF9071994.1"/>
    <property type="molecule type" value="Genomic_DNA"/>
</dbReference>
<dbReference type="NCBIfam" id="NF040488">
    <property type="entry name" value="SCO5389_fam"/>
    <property type="match status" value="1"/>
</dbReference>
<accession>A0A931B7R9</accession>
<dbReference type="Pfam" id="PF20704">
    <property type="entry name" value="KH_NucS_shadow"/>
    <property type="match status" value="1"/>
</dbReference>
<sequence>MSLDVSPELLAQAEHGPIDEADFVATVRDSLPYAFTTVEALAARLPHSDEPFVDDNTPPTDAERGQLLRALASNAIRGSLERHFGVTLAFMNCHRVAAFRPGTEDEAAYQEFTSLRSQLLNQTPELRNC</sequence>
<protein>
    <submittedName>
        <fullName evidence="1">Uncharacterized protein</fullName>
    </submittedName>
</protein>
<gene>
    <name evidence="1" type="ORF">I2501_28615</name>
</gene>
<keyword evidence="2" id="KW-1185">Reference proteome</keyword>
<organism evidence="1 2">
    <name type="scientific">Streptacidiphilus fuscans</name>
    <dbReference type="NCBI Taxonomy" id="2789292"/>
    <lineage>
        <taxon>Bacteria</taxon>
        <taxon>Bacillati</taxon>
        <taxon>Actinomycetota</taxon>
        <taxon>Actinomycetes</taxon>
        <taxon>Kitasatosporales</taxon>
        <taxon>Streptomycetaceae</taxon>
        <taxon>Streptacidiphilus</taxon>
    </lineage>
</organism>
<dbReference type="AlphaFoldDB" id="A0A931B7R9"/>